<evidence type="ECO:0000256" key="13">
    <source>
        <dbReference type="RuleBase" id="RU365090"/>
    </source>
</evidence>
<dbReference type="SUPFAM" id="SSF53218">
    <property type="entry name" value="Molybdenum cofactor biosynthesis proteins"/>
    <property type="match status" value="1"/>
</dbReference>
<dbReference type="GO" id="GO:0005829">
    <property type="term" value="C:cytosol"/>
    <property type="evidence" value="ECO:0007669"/>
    <property type="project" value="TreeGrafter"/>
</dbReference>
<evidence type="ECO:0000256" key="1">
    <source>
        <dbReference type="ARBA" id="ARBA00001946"/>
    </source>
</evidence>
<dbReference type="InterPro" id="IPR008284">
    <property type="entry name" value="MoCF_biosynth_CS"/>
</dbReference>
<dbReference type="EMBL" id="FMSV02000509">
    <property type="protein sequence ID" value="SEH06844.1"/>
    <property type="molecule type" value="Genomic_DNA"/>
</dbReference>
<sequence length="414" mass="45197">MSNDCCGGSHKKMLLLEQARQRIHDSIQPVSGVEQLPVRDALHRVLAADVHSNLNVPAYDNSAMDGYAIQGSDIPANGTIRLEMIATSWAGKPWSGTMQAGQTVRIMTGGKIPQGADTVIMQEDVETDEQFIQIGHQHKPGQHLRKAGEDIAKDAVVLPAGRRLLPADLGLLASVGATQISVRRKLRVAFFSTGDELCSIGEHLDDGQIYDSNRYTLYGMLKRLDVEMIDMGVIRDQRDLIRQAFQEASSIADVLITSGGVSVGEADFVKDTLEEMGQVDFWKVAIKPGKPLAFGKVQQALFFGLPGNPVSAMATFYLFVQPALKWAMGQTEVFVPRLKVKAAEKFKKHPGRLDFQRGILRMEDGEAKVYSTGGQGSGILTSMSRANCFIVLPLESTGVEAGEWVEVEPFEGLL</sequence>
<dbReference type="SUPFAM" id="SSF63867">
    <property type="entry name" value="MoeA C-terminal domain-like"/>
    <property type="match status" value="1"/>
</dbReference>
<evidence type="ECO:0000256" key="8">
    <source>
        <dbReference type="ARBA" id="ARBA00022679"/>
    </source>
</evidence>
<name>A0A1H6FCT1_9GAMM</name>
<comment type="catalytic activity">
    <reaction evidence="12">
        <text>adenylyl-molybdopterin + molybdate = Mo-molybdopterin + AMP + H(+)</text>
        <dbReference type="Rhea" id="RHEA:35047"/>
        <dbReference type="ChEBI" id="CHEBI:15378"/>
        <dbReference type="ChEBI" id="CHEBI:36264"/>
        <dbReference type="ChEBI" id="CHEBI:62727"/>
        <dbReference type="ChEBI" id="CHEBI:71302"/>
        <dbReference type="ChEBI" id="CHEBI:456215"/>
        <dbReference type="EC" id="2.10.1.1"/>
    </reaction>
</comment>
<dbReference type="InterPro" id="IPR036688">
    <property type="entry name" value="MoeA_C_domain_IV_sf"/>
</dbReference>
<dbReference type="InterPro" id="IPR005111">
    <property type="entry name" value="MoeA_C_domain_IV"/>
</dbReference>
<comment type="cofactor">
    <cofactor evidence="1 13">
        <name>Mg(2+)</name>
        <dbReference type="ChEBI" id="CHEBI:18420"/>
    </cofactor>
</comment>
<dbReference type="Gene3D" id="3.90.105.10">
    <property type="entry name" value="Molybdopterin biosynthesis moea protein, domain 2"/>
    <property type="match status" value="1"/>
</dbReference>
<dbReference type="InterPro" id="IPR036425">
    <property type="entry name" value="MoaB/Mog-like_dom_sf"/>
</dbReference>
<evidence type="ECO:0000256" key="6">
    <source>
        <dbReference type="ARBA" id="ARBA00021108"/>
    </source>
</evidence>
<evidence type="ECO:0000256" key="3">
    <source>
        <dbReference type="ARBA" id="ARBA00005046"/>
    </source>
</evidence>
<keyword evidence="10 13" id="KW-0460">Magnesium</keyword>
<reference evidence="15 16" key="1">
    <citation type="submission" date="2016-10" db="EMBL/GenBank/DDBJ databases">
        <authorList>
            <person name="de Groot N.N."/>
        </authorList>
    </citation>
    <scope>NUCLEOTIDE SEQUENCE [LARGE SCALE GENOMIC DNA]</scope>
    <source>
        <strain evidence="15">MBHS1</strain>
    </source>
</reference>
<evidence type="ECO:0000313" key="15">
    <source>
        <dbReference type="EMBL" id="SEH06844.1"/>
    </source>
</evidence>
<dbReference type="Gene3D" id="2.170.190.11">
    <property type="entry name" value="Molybdopterin biosynthesis moea protein, domain 3"/>
    <property type="match status" value="1"/>
</dbReference>
<dbReference type="GO" id="GO:0046872">
    <property type="term" value="F:metal ion binding"/>
    <property type="evidence" value="ECO:0007669"/>
    <property type="project" value="UniProtKB-UniRule"/>
</dbReference>
<dbReference type="UniPathway" id="UPA00344"/>
<evidence type="ECO:0000256" key="11">
    <source>
        <dbReference type="ARBA" id="ARBA00023150"/>
    </source>
</evidence>
<evidence type="ECO:0000256" key="12">
    <source>
        <dbReference type="ARBA" id="ARBA00047317"/>
    </source>
</evidence>
<dbReference type="Pfam" id="PF00994">
    <property type="entry name" value="MoCF_biosynth"/>
    <property type="match status" value="1"/>
</dbReference>
<dbReference type="InterPro" id="IPR036135">
    <property type="entry name" value="MoeA_linker/N_sf"/>
</dbReference>
<protein>
    <recommendedName>
        <fullName evidence="6 13">Molybdopterin molybdenumtransferase</fullName>
        <ecNumber evidence="5 13">2.10.1.1</ecNumber>
    </recommendedName>
</protein>
<dbReference type="SMART" id="SM00852">
    <property type="entry name" value="MoCF_biosynth"/>
    <property type="match status" value="1"/>
</dbReference>
<dbReference type="InterPro" id="IPR038987">
    <property type="entry name" value="MoeA-like"/>
</dbReference>
<organism evidence="15 16">
    <name type="scientific">Candidatus Venteria ishoeyi</name>
    <dbReference type="NCBI Taxonomy" id="1899563"/>
    <lineage>
        <taxon>Bacteria</taxon>
        <taxon>Pseudomonadati</taxon>
        <taxon>Pseudomonadota</taxon>
        <taxon>Gammaproteobacteria</taxon>
        <taxon>Thiotrichales</taxon>
        <taxon>Thiotrichaceae</taxon>
        <taxon>Venteria</taxon>
    </lineage>
</organism>
<dbReference type="Gene3D" id="3.40.980.10">
    <property type="entry name" value="MoaB/Mog-like domain"/>
    <property type="match status" value="1"/>
</dbReference>
<dbReference type="RefSeq" id="WP_103920571.1">
    <property type="nucleotide sequence ID" value="NZ_FMSV02000509.1"/>
</dbReference>
<comment type="function">
    <text evidence="2 13">Catalyzes the insertion of molybdate into adenylated molybdopterin with the concomitant release of AMP.</text>
</comment>
<proteinExistence type="inferred from homology"/>
<dbReference type="CDD" id="cd00887">
    <property type="entry name" value="MoeA"/>
    <property type="match status" value="1"/>
</dbReference>
<dbReference type="PROSITE" id="PS01079">
    <property type="entry name" value="MOCF_BIOSYNTHESIS_2"/>
    <property type="match status" value="1"/>
</dbReference>
<keyword evidence="8 13" id="KW-0808">Transferase</keyword>
<evidence type="ECO:0000256" key="4">
    <source>
        <dbReference type="ARBA" id="ARBA00010763"/>
    </source>
</evidence>
<comment type="similarity">
    <text evidence="4 13">Belongs to the MoeA family.</text>
</comment>
<evidence type="ECO:0000256" key="7">
    <source>
        <dbReference type="ARBA" id="ARBA00022505"/>
    </source>
</evidence>
<dbReference type="Proteomes" id="UP000236724">
    <property type="component" value="Unassembled WGS sequence"/>
</dbReference>
<dbReference type="FunFam" id="3.40.980.10:FF:000004">
    <property type="entry name" value="Molybdopterin molybdenumtransferase"/>
    <property type="match status" value="1"/>
</dbReference>
<evidence type="ECO:0000313" key="16">
    <source>
        <dbReference type="Proteomes" id="UP000236724"/>
    </source>
</evidence>
<evidence type="ECO:0000256" key="5">
    <source>
        <dbReference type="ARBA" id="ARBA00013269"/>
    </source>
</evidence>
<dbReference type="InterPro" id="IPR001453">
    <property type="entry name" value="MoaB/Mog_dom"/>
</dbReference>
<keyword evidence="11 13" id="KW-0501">Molybdenum cofactor biosynthesis</keyword>
<evidence type="ECO:0000259" key="14">
    <source>
        <dbReference type="SMART" id="SM00852"/>
    </source>
</evidence>
<evidence type="ECO:0000256" key="9">
    <source>
        <dbReference type="ARBA" id="ARBA00022723"/>
    </source>
</evidence>
<keyword evidence="9 13" id="KW-0479">Metal-binding</keyword>
<dbReference type="OrthoDB" id="9804758at2"/>
<dbReference type="SUPFAM" id="SSF63882">
    <property type="entry name" value="MoeA N-terminal region -like"/>
    <property type="match status" value="1"/>
</dbReference>
<dbReference type="Gene3D" id="2.40.340.10">
    <property type="entry name" value="MoeA, C-terminal, domain IV"/>
    <property type="match status" value="1"/>
</dbReference>
<dbReference type="AlphaFoldDB" id="A0A1H6FCT1"/>
<evidence type="ECO:0000256" key="2">
    <source>
        <dbReference type="ARBA" id="ARBA00002901"/>
    </source>
</evidence>
<dbReference type="FunFam" id="2.40.340.10:FF:000003">
    <property type="entry name" value="Molybdopterin molybdenumtransferase"/>
    <property type="match status" value="1"/>
</dbReference>
<keyword evidence="16" id="KW-1185">Reference proteome</keyword>
<dbReference type="GO" id="GO:0006777">
    <property type="term" value="P:Mo-molybdopterin cofactor biosynthetic process"/>
    <property type="evidence" value="ECO:0007669"/>
    <property type="project" value="UniProtKB-UniRule"/>
</dbReference>
<dbReference type="EC" id="2.10.1.1" evidence="5 13"/>
<evidence type="ECO:0000256" key="10">
    <source>
        <dbReference type="ARBA" id="ARBA00022842"/>
    </source>
</evidence>
<comment type="pathway">
    <text evidence="3 13">Cofactor biosynthesis; molybdopterin biosynthesis.</text>
</comment>
<dbReference type="Pfam" id="PF03453">
    <property type="entry name" value="MoeA_N"/>
    <property type="match status" value="1"/>
</dbReference>
<dbReference type="Pfam" id="PF03454">
    <property type="entry name" value="MoeA_C"/>
    <property type="match status" value="1"/>
</dbReference>
<gene>
    <name evidence="15" type="primary">moeA</name>
    <name evidence="15" type="ORF">MBHS_02710</name>
</gene>
<accession>A0A1H6FCT1</accession>
<keyword evidence="7 13" id="KW-0500">Molybdenum</keyword>
<dbReference type="NCBIfam" id="TIGR00177">
    <property type="entry name" value="molyb_syn"/>
    <property type="match status" value="1"/>
</dbReference>
<dbReference type="NCBIfam" id="NF045515">
    <property type="entry name" value="Glp_gephyrin"/>
    <property type="match status" value="1"/>
</dbReference>
<dbReference type="PANTHER" id="PTHR10192:SF5">
    <property type="entry name" value="GEPHYRIN"/>
    <property type="match status" value="1"/>
</dbReference>
<dbReference type="InterPro" id="IPR005110">
    <property type="entry name" value="MoeA_linker/N"/>
</dbReference>
<dbReference type="PANTHER" id="PTHR10192">
    <property type="entry name" value="MOLYBDOPTERIN BIOSYNTHESIS PROTEIN"/>
    <property type="match status" value="1"/>
</dbReference>
<feature type="domain" description="MoaB/Mog" evidence="14">
    <location>
        <begin position="189"/>
        <end position="326"/>
    </location>
</feature>
<dbReference type="GO" id="GO:0061599">
    <property type="term" value="F:molybdopterin molybdotransferase activity"/>
    <property type="evidence" value="ECO:0007669"/>
    <property type="project" value="UniProtKB-UniRule"/>
</dbReference>